<dbReference type="AlphaFoldDB" id="A0A1X2GCD0"/>
<dbReference type="EMBL" id="MCGT01000023">
    <property type="protein sequence ID" value="ORX50499.1"/>
    <property type="molecule type" value="Genomic_DNA"/>
</dbReference>
<proteinExistence type="predicted"/>
<dbReference type="STRING" id="101127.A0A1X2GCD0"/>
<sequence>MATDTQLCQSWSDSLGAFFTTLGMEETQRCFAMESLVLSNYHQSQLPGALECLADHLLQALERHARAKESLTRDNHSESEDLLYHPQEKRRRIDENEPQDNDDLISEDVAIDNDGMYKKRARQLDPDQVQVRASNSEVQQRITNFIQTKRKDVDASNRAEFLNRPDPQEGEEVTCARVDAKEINRNIQMKLDVIENEDDPLARSTTTDKQRQAAAAAALVQPAAQADPAMELVKERLDNLEQHLHIKFEQHPDRPFTAMERIKIIENTIIDIENKYPLWASVHFNQPNRTYPPPPPVTFITRPTPTSKPSTPTDAPTSFSRPATPNADYVPSQIIIQPMAAPTSGRSNSSLTRAVLNQMNRMQSSES</sequence>
<feature type="region of interest" description="Disordered" evidence="1">
    <location>
        <begin position="299"/>
        <end position="326"/>
    </location>
</feature>
<feature type="compositionally biased region" description="Basic and acidic residues" evidence="1">
    <location>
        <begin position="68"/>
        <end position="95"/>
    </location>
</feature>
<feature type="compositionally biased region" description="Low complexity" evidence="1">
    <location>
        <begin position="299"/>
        <end position="318"/>
    </location>
</feature>
<keyword evidence="3" id="KW-1185">Reference proteome</keyword>
<name>A0A1X2GCD0_9FUNG</name>
<comment type="caution">
    <text evidence="2">The sequence shown here is derived from an EMBL/GenBank/DDBJ whole genome shotgun (WGS) entry which is preliminary data.</text>
</comment>
<reference evidence="2 3" key="1">
    <citation type="submission" date="2016-07" db="EMBL/GenBank/DDBJ databases">
        <title>Pervasive Adenine N6-methylation of Active Genes in Fungi.</title>
        <authorList>
            <consortium name="DOE Joint Genome Institute"/>
            <person name="Mondo S.J."/>
            <person name="Dannebaum R.O."/>
            <person name="Kuo R.C."/>
            <person name="Labutti K."/>
            <person name="Haridas S."/>
            <person name="Kuo A."/>
            <person name="Salamov A."/>
            <person name="Ahrendt S.R."/>
            <person name="Lipzen A."/>
            <person name="Sullivan W."/>
            <person name="Andreopoulos W.B."/>
            <person name="Clum A."/>
            <person name="Lindquist E."/>
            <person name="Daum C."/>
            <person name="Ramamoorthy G.K."/>
            <person name="Gryganskyi A."/>
            <person name="Culley D."/>
            <person name="Magnuson J.K."/>
            <person name="James T.Y."/>
            <person name="O'Malley M.A."/>
            <person name="Stajich J.E."/>
            <person name="Spatafora J.W."/>
            <person name="Visel A."/>
            <person name="Grigoriev I.V."/>
        </authorList>
    </citation>
    <scope>NUCLEOTIDE SEQUENCE [LARGE SCALE GENOMIC DNA]</scope>
    <source>
        <strain evidence="2 3">NRRL 3301</strain>
    </source>
</reference>
<evidence type="ECO:0000313" key="2">
    <source>
        <dbReference type="EMBL" id="ORX50499.1"/>
    </source>
</evidence>
<organism evidence="2 3">
    <name type="scientific">Hesseltinella vesiculosa</name>
    <dbReference type="NCBI Taxonomy" id="101127"/>
    <lineage>
        <taxon>Eukaryota</taxon>
        <taxon>Fungi</taxon>
        <taxon>Fungi incertae sedis</taxon>
        <taxon>Mucoromycota</taxon>
        <taxon>Mucoromycotina</taxon>
        <taxon>Mucoromycetes</taxon>
        <taxon>Mucorales</taxon>
        <taxon>Cunninghamellaceae</taxon>
        <taxon>Hesseltinella</taxon>
    </lineage>
</organism>
<evidence type="ECO:0000313" key="3">
    <source>
        <dbReference type="Proteomes" id="UP000242146"/>
    </source>
</evidence>
<gene>
    <name evidence="2" type="ORF">DM01DRAFT_1095390</name>
</gene>
<feature type="region of interest" description="Disordered" evidence="1">
    <location>
        <begin position="68"/>
        <end position="111"/>
    </location>
</feature>
<dbReference type="OrthoDB" id="5531344at2759"/>
<dbReference type="Proteomes" id="UP000242146">
    <property type="component" value="Unassembled WGS sequence"/>
</dbReference>
<protein>
    <submittedName>
        <fullName evidence="2">Uncharacterized protein</fullName>
    </submittedName>
</protein>
<feature type="compositionally biased region" description="Acidic residues" evidence="1">
    <location>
        <begin position="96"/>
        <end position="111"/>
    </location>
</feature>
<accession>A0A1X2GCD0</accession>
<evidence type="ECO:0000256" key="1">
    <source>
        <dbReference type="SAM" id="MobiDB-lite"/>
    </source>
</evidence>